<sequence length="61" mass="6799">EKSPRFAADPDLDQELSERLGLGSNDTLSNGNRADLDAAKRLAKRLFNLDGFRKCDVARHL</sequence>
<gene>
    <name evidence="1" type="ORF">M9458_024426</name>
</gene>
<dbReference type="AlphaFoldDB" id="A0ABD0PY72"/>
<reference evidence="1 2" key="1">
    <citation type="submission" date="2024-05" db="EMBL/GenBank/DDBJ databases">
        <title>Genome sequencing and assembly of Indian major carp, Cirrhinus mrigala (Hamilton, 1822).</title>
        <authorList>
            <person name="Mohindra V."/>
            <person name="Chowdhury L.M."/>
            <person name="Lal K."/>
            <person name="Jena J.K."/>
        </authorList>
    </citation>
    <scope>NUCLEOTIDE SEQUENCE [LARGE SCALE GENOMIC DNA]</scope>
    <source>
        <strain evidence="1">CM1030</strain>
        <tissue evidence="1">Blood</tissue>
    </source>
</reference>
<evidence type="ECO:0000313" key="1">
    <source>
        <dbReference type="EMBL" id="KAL0178984.1"/>
    </source>
</evidence>
<feature type="non-terminal residue" evidence="1">
    <location>
        <position position="61"/>
    </location>
</feature>
<proteinExistence type="predicted"/>
<accession>A0ABD0PY72</accession>
<keyword evidence="2" id="KW-1185">Reference proteome</keyword>
<comment type="caution">
    <text evidence="1">The sequence shown here is derived from an EMBL/GenBank/DDBJ whole genome shotgun (WGS) entry which is preliminary data.</text>
</comment>
<dbReference type="EMBL" id="JAMKFB020000012">
    <property type="protein sequence ID" value="KAL0178984.1"/>
    <property type="molecule type" value="Genomic_DNA"/>
</dbReference>
<dbReference type="Proteomes" id="UP001529510">
    <property type="component" value="Unassembled WGS sequence"/>
</dbReference>
<organism evidence="1 2">
    <name type="scientific">Cirrhinus mrigala</name>
    <name type="common">Mrigala</name>
    <dbReference type="NCBI Taxonomy" id="683832"/>
    <lineage>
        <taxon>Eukaryota</taxon>
        <taxon>Metazoa</taxon>
        <taxon>Chordata</taxon>
        <taxon>Craniata</taxon>
        <taxon>Vertebrata</taxon>
        <taxon>Euteleostomi</taxon>
        <taxon>Actinopterygii</taxon>
        <taxon>Neopterygii</taxon>
        <taxon>Teleostei</taxon>
        <taxon>Ostariophysi</taxon>
        <taxon>Cypriniformes</taxon>
        <taxon>Cyprinidae</taxon>
        <taxon>Labeoninae</taxon>
        <taxon>Labeonini</taxon>
        <taxon>Cirrhinus</taxon>
    </lineage>
</organism>
<protein>
    <submittedName>
        <fullName evidence="1">Uncharacterized protein</fullName>
    </submittedName>
</protein>
<evidence type="ECO:0000313" key="2">
    <source>
        <dbReference type="Proteomes" id="UP001529510"/>
    </source>
</evidence>
<feature type="non-terminal residue" evidence="1">
    <location>
        <position position="1"/>
    </location>
</feature>
<name>A0ABD0PY72_CIRMR</name>